<dbReference type="SUPFAM" id="SSF46626">
    <property type="entry name" value="Cytochrome c"/>
    <property type="match status" value="1"/>
</dbReference>
<organism evidence="9 10">
    <name type="scientific">Methylocystis iwaonis</name>
    <dbReference type="NCBI Taxonomy" id="2885079"/>
    <lineage>
        <taxon>Bacteria</taxon>
        <taxon>Pseudomonadati</taxon>
        <taxon>Pseudomonadota</taxon>
        <taxon>Alphaproteobacteria</taxon>
        <taxon>Hyphomicrobiales</taxon>
        <taxon>Methylocystaceae</taxon>
        <taxon>Methylocystis</taxon>
    </lineage>
</organism>
<feature type="signal peptide" evidence="7">
    <location>
        <begin position="1"/>
        <end position="20"/>
    </location>
</feature>
<keyword evidence="7" id="KW-0732">Signal</keyword>
<name>A0ABN6VER0_9HYPH</name>
<dbReference type="InterPro" id="IPR050597">
    <property type="entry name" value="Cytochrome_c_Oxidase_Subunit"/>
</dbReference>
<sequence length="100" mass="11311">MRSIAACAALLCLLAAPARAEPKYDLAKVVAECAACHGPDGIGNDVEIPNLAGQHDRYLYLQLQHFKSGRRPHKEMRYESRHLSDEEMQDLARYYSQLPR</sequence>
<keyword evidence="10" id="KW-1185">Reference proteome</keyword>
<keyword evidence="3 6" id="KW-0479">Metal-binding</keyword>
<feature type="domain" description="Cytochrome c" evidence="8">
    <location>
        <begin position="15"/>
        <end position="99"/>
    </location>
</feature>
<evidence type="ECO:0000256" key="5">
    <source>
        <dbReference type="ARBA" id="ARBA00023004"/>
    </source>
</evidence>
<dbReference type="Gene3D" id="1.10.760.10">
    <property type="entry name" value="Cytochrome c-like domain"/>
    <property type="match status" value="1"/>
</dbReference>
<evidence type="ECO:0000313" key="9">
    <source>
        <dbReference type="EMBL" id="BDV33983.1"/>
    </source>
</evidence>
<keyword evidence="1" id="KW-0813">Transport</keyword>
<keyword evidence="4" id="KW-0249">Electron transport</keyword>
<evidence type="ECO:0000256" key="1">
    <source>
        <dbReference type="ARBA" id="ARBA00022448"/>
    </source>
</evidence>
<keyword evidence="2 6" id="KW-0349">Heme</keyword>
<protein>
    <recommendedName>
        <fullName evidence="8">Cytochrome c domain-containing protein</fullName>
    </recommendedName>
</protein>
<proteinExistence type="predicted"/>
<dbReference type="EMBL" id="AP027142">
    <property type="protein sequence ID" value="BDV33983.1"/>
    <property type="molecule type" value="Genomic_DNA"/>
</dbReference>
<dbReference type="PANTHER" id="PTHR33751:SF9">
    <property type="entry name" value="CYTOCHROME C4"/>
    <property type="match status" value="1"/>
</dbReference>
<dbReference type="PANTHER" id="PTHR33751">
    <property type="entry name" value="CBB3-TYPE CYTOCHROME C OXIDASE SUBUNIT FIXP"/>
    <property type="match status" value="1"/>
</dbReference>
<evidence type="ECO:0000256" key="4">
    <source>
        <dbReference type="ARBA" id="ARBA00022982"/>
    </source>
</evidence>
<gene>
    <name evidence="9" type="ORF">SS37A_15120</name>
</gene>
<evidence type="ECO:0000256" key="6">
    <source>
        <dbReference type="PROSITE-ProRule" id="PRU00433"/>
    </source>
</evidence>
<dbReference type="InterPro" id="IPR009056">
    <property type="entry name" value="Cyt_c-like_dom"/>
</dbReference>
<dbReference type="InterPro" id="IPR036909">
    <property type="entry name" value="Cyt_c-like_dom_sf"/>
</dbReference>
<evidence type="ECO:0000259" key="8">
    <source>
        <dbReference type="PROSITE" id="PS51007"/>
    </source>
</evidence>
<evidence type="ECO:0000256" key="3">
    <source>
        <dbReference type="ARBA" id="ARBA00022723"/>
    </source>
</evidence>
<reference evidence="9 10" key="1">
    <citation type="journal article" date="2023" name="Int. J. Syst. Evol. Microbiol.">
        <title>Methylocystis iwaonis sp. nov., a type II methane-oxidizing bacterium from surface soil of a rice paddy field in Japan, and emended description of the genus Methylocystis (ex Whittenbury et al. 1970) Bowman et al. 1993.</title>
        <authorList>
            <person name="Kaise H."/>
            <person name="Sawadogo J.B."/>
            <person name="Alam M.S."/>
            <person name="Ueno C."/>
            <person name="Dianou D."/>
            <person name="Shinjo R."/>
            <person name="Asakawa S."/>
        </authorList>
    </citation>
    <scope>NUCLEOTIDE SEQUENCE [LARGE SCALE GENOMIC DNA]</scope>
    <source>
        <strain evidence="9 10">SS37A-Re</strain>
    </source>
</reference>
<keyword evidence="5 6" id="KW-0408">Iron</keyword>
<dbReference type="RefSeq" id="WP_281931569.1">
    <property type="nucleotide sequence ID" value="NZ_AP027142.1"/>
</dbReference>
<dbReference type="Pfam" id="PF00034">
    <property type="entry name" value="Cytochrom_C"/>
    <property type="match status" value="1"/>
</dbReference>
<evidence type="ECO:0000256" key="2">
    <source>
        <dbReference type="ARBA" id="ARBA00022617"/>
    </source>
</evidence>
<dbReference type="PROSITE" id="PS51007">
    <property type="entry name" value="CYTC"/>
    <property type="match status" value="1"/>
</dbReference>
<evidence type="ECO:0000256" key="7">
    <source>
        <dbReference type="SAM" id="SignalP"/>
    </source>
</evidence>
<feature type="chain" id="PRO_5045705081" description="Cytochrome c domain-containing protein" evidence="7">
    <location>
        <begin position="21"/>
        <end position="100"/>
    </location>
</feature>
<dbReference type="Proteomes" id="UP001317629">
    <property type="component" value="Chromosome"/>
</dbReference>
<evidence type="ECO:0000313" key="10">
    <source>
        <dbReference type="Proteomes" id="UP001317629"/>
    </source>
</evidence>
<accession>A0ABN6VER0</accession>